<evidence type="ECO:0000256" key="2">
    <source>
        <dbReference type="ARBA" id="ARBA00007049"/>
    </source>
</evidence>
<keyword evidence="5 12" id="KW-0418">Kinase</keyword>
<dbReference type="Pfam" id="PF01988">
    <property type="entry name" value="VIT1"/>
    <property type="match status" value="1"/>
</dbReference>
<feature type="domain" description="GHMP kinase C-terminal" evidence="11">
    <location>
        <begin position="284"/>
        <end position="362"/>
    </location>
</feature>
<dbReference type="CDD" id="cd02434">
    <property type="entry name" value="Nodulin-21_like_3"/>
    <property type="match status" value="1"/>
</dbReference>
<dbReference type="GO" id="GO:0005829">
    <property type="term" value="C:cytosol"/>
    <property type="evidence" value="ECO:0007669"/>
    <property type="project" value="TreeGrafter"/>
</dbReference>
<evidence type="ECO:0000259" key="11">
    <source>
        <dbReference type="Pfam" id="PF08544"/>
    </source>
</evidence>
<name>A0A9K3KPK9_9STRA</name>
<dbReference type="GO" id="GO:0012505">
    <property type="term" value="C:endomembrane system"/>
    <property type="evidence" value="ECO:0007669"/>
    <property type="project" value="UniProtKB-SubCell"/>
</dbReference>
<dbReference type="GO" id="GO:0005524">
    <property type="term" value="F:ATP binding"/>
    <property type="evidence" value="ECO:0007669"/>
    <property type="project" value="InterPro"/>
</dbReference>
<evidence type="ECO:0000313" key="13">
    <source>
        <dbReference type="Proteomes" id="UP000693970"/>
    </source>
</evidence>
<evidence type="ECO:0000259" key="10">
    <source>
        <dbReference type="Pfam" id="PF00288"/>
    </source>
</evidence>
<dbReference type="FunFam" id="3.30.70.890:FF:000024">
    <property type="entry name" value="Mevalonate kinase"/>
    <property type="match status" value="1"/>
</dbReference>
<dbReference type="InterPro" id="IPR006204">
    <property type="entry name" value="GHMP_kinase_N_dom"/>
</dbReference>
<dbReference type="AlphaFoldDB" id="A0A9K3KPK9"/>
<evidence type="ECO:0000256" key="1">
    <source>
        <dbReference type="ARBA" id="ARBA00004127"/>
    </source>
</evidence>
<dbReference type="OrthoDB" id="73465at2759"/>
<dbReference type="Pfam" id="PF00288">
    <property type="entry name" value="GHMP_kinases_N"/>
    <property type="match status" value="1"/>
</dbReference>
<feature type="transmembrane region" description="Helical" evidence="9">
    <location>
        <begin position="642"/>
        <end position="659"/>
    </location>
</feature>
<comment type="similarity">
    <text evidence="2">Belongs to the CCC1 family.</text>
</comment>
<proteinExistence type="inferred from homology"/>
<dbReference type="InterPro" id="IPR013750">
    <property type="entry name" value="GHMP_kinase_C_dom"/>
</dbReference>
<evidence type="ECO:0000313" key="12">
    <source>
        <dbReference type="EMBL" id="KAG7347091.1"/>
    </source>
</evidence>
<organism evidence="12 13">
    <name type="scientific">Nitzschia inconspicua</name>
    <dbReference type="NCBI Taxonomy" id="303405"/>
    <lineage>
        <taxon>Eukaryota</taxon>
        <taxon>Sar</taxon>
        <taxon>Stramenopiles</taxon>
        <taxon>Ochrophyta</taxon>
        <taxon>Bacillariophyta</taxon>
        <taxon>Bacillariophyceae</taxon>
        <taxon>Bacillariophycidae</taxon>
        <taxon>Bacillariales</taxon>
        <taxon>Bacillariaceae</taxon>
        <taxon>Nitzschia</taxon>
    </lineage>
</organism>
<evidence type="ECO:0000256" key="6">
    <source>
        <dbReference type="ARBA" id="ARBA00022989"/>
    </source>
</evidence>
<feature type="region of interest" description="Disordered" evidence="8">
    <location>
        <begin position="368"/>
        <end position="467"/>
    </location>
</feature>
<dbReference type="EMBL" id="JAGRRH010000021">
    <property type="protein sequence ID" value="KAG7347091.1"/>
    <property type="molecule type" value="Genomic_DNA"/>
</dbReference>
<sequence>MPPSADDAAAATSNGEASKRPTSDDVADTEAGAAKKAKVGDDVVADSTTVAEERLAETRAFGKLILFGEHFVVYKVPAYVGAVAAYTDCAMELEETTEGDAASPELEIVDNRPAVPDYKVKKFDEAKEAINLVFKHLPMEKPCKIKLTFGGDLCCASGIGASAAQVVSLARAIKQTVPKYSNMTEDEINAAGYEGEKGYHGTPSGIDNTAATFGGLLKFQRTDGEPIFEKKKIKDPIKIVYASTGLTSSTTEVVGDVRAKKEKDPEWFDGLMKEYCALAEKGEAAMEEGDLTTLGKLMDENHVLLQKLTVSCKELDDLVVAARAAGAIGAKMSGTGRGGLMLALTPTDKVQDAVAEALEKAGAPQVWKTSFHTNNTRDFDPQFEDQQEETNEKEGVDIEMPPHNSSSQESAPLVRPLNGGGSTNGGDGPTSLTARGAFENSNAEASRQYHDSRLSASHSGASQEDWHQSEGGLLKPVIFGGLDGILTSFAIVAGSAGGGLSPTVVLVLGFSNIFADALSMGVGEFLSSKATNEWILSEKKREEWELENYREGEIQEMVDIYVSKGMSYDDAKVVIETMAKYDDFFVDIMMQQELELQVPEENHVQESLKEGFVMFCSFAFFGAMPLLGYVIIPISFPHLDPSVLFKAACVVTGMVLFLLGSIKSNFSRSNWMYSGLETLLLGGACATMAYTIGKYVNNLVGEDEDVGMH</sequence>
<dbReference type="PANTHER" id="PTHR43290">
    <property type="entry name" value="MEVALONATE KINASE"/>
    <property type="match status" value="1"/>
</dbReference>
<gene>
    <name evidence="12" type="ORF">IV203_006160</name>
</gene>
<evidence type="ECO:0000256" key="3">
    <source>
        <dbReference type="ARBA" id="ARBA00022679"/>
    </source>
</evidence>
<protein>
    <submittedName>
        <fullName evidence="12">Mevalonate kinase</fullName>
    </submittedName>
</protein>
<dbReference type="NCBIfam" id="TIGR00549">
    <property type="entry name" value="mevalon_kin"/>
    <property type="match status" value="1"/>
</dbReference>
<feature type="domain" description="GHMP kinase N-terminal" evidence="10">
    <location>
        <begin position="126"/>
        <end position="215"/>
    </location>
</feature>
<keyword evidence="13" id="KW-1185">Reference proteome</keyword>
<keyword evidence="6 9" id="KW-1133">Transmembrane helix</keyword>
<feature type="transmembrane region" description="Helical" evidence="9">
    <location>
        <begin position="671"/>
        <end position="692"/>
    </location>
</feature>
<evidence type="ECO:0000256" key="7">
    <source>
        <dbReference type="ARBA" id="ARBA00023136"/>
    </source>
</evidence>
<evidence type="ECO:0000256" key="4">
    <source>
        <dbReference type="ARBA" id="ARBA00022692"/>
    </source>
</evidence>
<evidence type="ECO:0000256" key="5">
    <source>
        <dbReference type="ARBA" id="ARBA00022777"/>
    </source>
</evidence>
<feature type="compositionally biased region" description="Low complexity" evidence="8">
    <location>
        <begin position="1"/>
        <end position="11"/>
    </location>
</feature>
<evidence type="ECO:0000256" key="8">
    <source>
        <dbReference type="SAM" id="MobiDB-lite"/>
    </source>
</evidence>
<reference evidence="12" key="1">
    <citation type="journal article" date="2021" name="Sci. Rep.">
        <title>Diploid genomic architecture of Nitzschia inconspicua, an elite biomass production diatom.</title>
        <authorList>
            <person name="Oliver A."/>
            <person name="Podell S."/>
            <person name="Pinowska A."/>
            <person name="Traller J.C."/>
            <person name="Smith S.R."/>
            <person name="McClure R."/>
            <person name="Beliaev A."/>
            <person name="Bohutskyi P."/>
            <person name="Hill E.A."/>
            <person name="Rabines A."/>
            <person name="Zheng H."/>
            <person name="Allen L.Z."/>
            <person name="Kuo A."/>
            <person name="Grigoriev I.V."/>
            <person name="Allen A.E."/>
            <person name="Hazlebeck D."/>
            <person name="Allen E.E."/>
        </authorList>
    </citation>
    <scope>NUCLEOTIDE SEQUENCE</scope>
    <source>
        <strain evidence="12">Hildebrandi</strain>
    </source>
</reference>
<feature type="region of interest" description="Disordered" evidence="8">
    <location>
        <begin position="1"/>
        <end position="38"/>
    </location>
</feature>
<dbReference type="InterPro" id="IPR008217">
    <property type="entry name" value="Ccc1_fam"/>
</dbReference>
<reference evidence="12" key="2">
    <citation type="submission" date="2021-04" db="EMBL/GenBank/DDBJ databases">
        <authorList>
            <person name="Podell S."/>
        </authorList>
    </citation>
    <scope>NUCLEOTIDE SEQUENCE</scope>
    <source>
        <strain evidence="12">Hildebrandi</strain>
    </source>
</reference>
<keyword evidence="7 9" id="KW-0472">Membrane</keyword>
<keyword evidence="3" id="KW-0808">Transferase</keyword>
<comment type="subcellular location">
    <subcellularLocation>
        <location evidence="1">Endomembrane system</location>
        <topology evidence="1">Multi-pass membrane protein</topology>
    </subcellularLocation>
</comment>
<dbReference type="GO" id="GO:0005384">
    <property type="term" value="F:manganese ion transmembrane transporter activity"/>
    <property type="evidence" value="ECO:0007669"/>
    <property type="project" value="InterPro"/>
</dbReference>
<dbReference type="InterPro" id="IPR006205">
    <property type="entry name" value="Mev_gal_kin"/>
</dbReference>
<dbReference type="GO" id="GO:0004496">
    <property type="term" value="F:mevalonate kinase activity"/>
    <property type="evidence" value="ECO:0007669"/>
    <property type="project" value="InterPro"/>
</dbReference>
<comment type="caution">
    <text evidence="12">The sequence shown here is derived from an EMBL/GenBank/DDBJ whole genome shotgun (WGS) entry which is preliminary data.</text>
</comment>
<dbReference type="PANTHER" id="PTHR43290:SF2">
    <property type="entry name" value="MEVALONATE KINASE"/>
    <property type="match status" value="1"/>
</dbReference>
<feature type="transmembrane region" description="Helical" evidence="9">
    <location>
        <begin position="485"/>
        <end position="510"/>
    </location>
</feature>
<feature type="compositionally biased region" description="Gly residues" evidence="8">
    <location>
        <begin position="418"/>
        <end position="428"/>
    </location>
</feature>
<evidence type="ECO:0000256" key="9">
    <source>
        <dbReference type="SAM" id="Phobius"/>
    </source>
</evidence>
<dbReference type="Pfam" id="PF08544">
    <property type="entry name" value="GHMP_kinases_C"/>
    <property type="match status" value="1"/>
</dbReference>
<dbReference type="GO" id="GO:0030026">
    <property type="term" value="P:intracellular manganese ion homeostasis"/>
    <property type="evidence" value="ECO:0007669"/>
    <property type="project" value="InterPro"/>
</dbReference>
<dbReference type="GO" id="GO:0019287">
    <property type="term" value="P:isopentenyl diphosphate biosynthetic process, mevalonate pathway"/>
    <property type="evidence" value="ECO:0007669"/>
    <property type="project" value="TreeGrafter"/>
</dbReference>
<feature type="transmembrane region" description="Helical" evidence="9">
    <location>
        <begin position="612"/>
        <end position="636"/>
    </location>
</feature>
<accession>A0A9K3KPK9</accession>
<dbReference type="Proteomes" id="UP000693970">
    <property type="component" value="Unassembled WGS sequence"/>
</dbReference>
<keyword evidence="4 9" id="KW-0812">Transmembrane</keyword>